<evidence type="ECO:0000313" key="2">
    <source>
        <dbReference type="Proteomes" id="UP001279734"/>
    </source>
</evidence>
<comment type="caution">
    <text evidence="1">The sequence shown here is derived from an EMBL/GenBank/DDBJ whole genome shotgun (WGS) entry which is preliminary data.</text>
</comment>
<keyword evidence="2" id="KW-1185">Reference proteome</keyword>
<reference evidence="1" key="1">
    <citation type="submission" date="2023-05" db="EMBL/GenBank/DDBJ databases">
        <title>Nepenthes gracilis genome sequencing.</title>
        <authorList>
            <person name="Fukushima K."/>
        </authorList>
    </citation>
    <scope>NUCLEOTIDE SEQUENCE</scope>
    <source>
        <strain evidence="1">SING2019-196</strain>
    </source>
</reference>
<accession>A0AAD3S290</accession>
<dbReference type="AlphaFoldDB" id="A0AAD3S290"/>
<dbReference type="EMBL" id="BSYO01000004">
    <property type="protein sequence ID" value="GMH03080.1"/>
    <property type="molecule type" value="Genomic_DNA"/>
</dbReference>
<organism evidence="1 2">
    <name type="scientific">Nepenthes gracilis</name>
    <name type="common">Slender pitcher plant</name>
    <dbReference type="NCBI Taxonomy" id="150966"/>
    <lineage>
        <taxon>Eukaryota</taxon>
        <taxon>Viridiplantae</taxon>
        <taxon>Streptophyta</taxon>
        <taxon>Embryophyta</taxon>
        <taxon>Tracheophyta</taxon>
        <taxon>Spermatophyta</taxon>
        <taxon>Magnoliopsida</taxon>
        <taxon>eudicotyledons</taxon>
        <taxon>Gunneridae</taxon>
        <taxon>Pentapetalae</taxon>
        <taxon>Caryophyllales</taxon>
        <taxon>Nepenthaceae</taxon>
        <taxon>Nepenthes</taxon>
    </lineage>
</organism>
<sequence length="100" mass="11497">MYRIKTFLGENAIEMERVRECYRRGSYMISFFSDGETDGTRRMAILPHAITRACCEEPPAPHTGSWICVLAQDILHPDNSVSIVNNFEFRLRWIGICTLA</sequence>
<evidence type="ECO:0000313" key="1">
    <source>
        <dbReference type="EMBL" id="GMH03080.1"/>
    </source>
</evidence>
<gene>
    <name evidence="1" type="ORF">Nepgr_004919</name>
</gene>
<name>A0AAD3S290_NEPGR</name>
<dbReference type="Proteomes" id="UP001279734">
    <property type="component" value="Unassembled WGS sequence"/>
</dbReference>
<proteinExistence type="predicted"/>
<protein>
    <submittedName>
        <fullName evidence="1">Uncharacterized protein</fullName>
    </submittedName>
</protein>